<dbReference type="EMBL" id="JBHUPD010000001">
    <property type="protein sequence ID" value="MFD2871957.1"/>
    <property type="molecule type" value="Genomic_DNA"/>
</dbReference>
<evidence type="ECO:0000313" key="2">
    <source>
        <dbReference type="EMBL" id="MFD2871957.1"/>
    </source>
</evidence>
<gene>
    <name evidence="2" type="ORF">ACFS5N_05725</name>
</gene>
<evidence type="ECO:0008006" key="4">
    <source>
        <dbReference type="Google" id="ProtNLM"/>
    </source>
</evidence>
<dbReference type="RefSeq" id="WP_377183147.1">
    <property type="nucleotide sequence ID" value="NZ_JBHUPD010000001.1"/>
</dbReference>
<sequence length="83" mass="9345">MKAQDHTIIYGSLLLGIGLFVRYLIGKRKFQRRGVAGLQQFPSYGYGVVIRFMETLILFIGNLCLLGGLLLLALAGFNHHFKF</sequence>
<keyword evidence="1" id="KW-0472">Membrane</keyword>
<keyword evidence="3" id="KW-1185">Reference proteome</keyword>
<protein>
    <recommendedName>
        <fullName evidence="4">Molybdenum ABC transporter permease</fullName>
    </recommendedName>
</protein>
<feature type="transmembrane region" description="Helical" evidence="1">
    <location>
        <begin position="56"/>
        <end position="77"/>
    </location>
</feature>
<name>A0ABW5Y9I0_9SPHI</name>
<evidence type="ECO:0000256" key="1">
    <source>
        <dbReference type="SAM" id="Phobius"/>
    </source>
</evidence>
<comment type="caution">
    <text evidence="2">The sequence shown here is derived from an EMBL/GenBank/DDBJ whole genome shotgun (WGS) entry which is preliminary data.</text>
</comment>
<accession>A0ABW5Y9I0</accession>
<dbReference type="Proteomes" id="UP001597557">
    <property type="component" value="Unassembled WGS sequence"/>
</dbReference>
<keyword evidence="1" id="KW-0812">Transmembrane</keyword>
<keyword evidence="1" id="KW-1133">Transmembrane helix</keyword>
<evidence type="ECO:0000313" key="3">
    <source>
        <dbReference type="Proteomes" id="UP001597557"/>
    </source>
</evidence>
<organism evidence="2 3">
    <name type="scientific">Mucilaginibacter ximonensis</name>
    <dbReference type="NCBI Taxonomy" id="538021"/>
    <lineage>
        <taxon>Bacteria</taxon>
        <taxon>Pseudomonadati</taxon>
        <taxon>Bacteroidota</taxon>
        <taxon>Sphingobacteriia</taxon>
        <taxon>Sphingobacteriales</taxon>
        <taxon>Sphingobacteriaceae</taxon>
        <taxon>Mucilaginibacter</taxon>
    </lineage>
</organism>
<feature type="transmembrane region" description="Helical" evidence="1">
    <location>
        <begin position="6"/>
        <end position="25"/>
    </location>
</feature>
<proteinExistence type="predicted"/>
<reference evidence="3" key="1">
    <citation type="journal article" date="2019" name="Int. J. Syst. Evol. Microbiol.">
        <title>The Global Catalogue of Microorganisms (GCM) 10K type strain sequencing project: providing services to taxonomists for standard genome sequencing and annotation.</title>
        <authorList>
            <consortium name="The Broad Institute Genomics Platform"/>
            <consortium name="The Broad Institute Genome Sequencing Center for Infectious Disease"/>
            <person name="Wu L."/>
            <person name="Ma J."/>
        </authorList>
    </citation>
    <scope>NUCLEOTIDE SEQUENCE [LARGE SCALE GENOMIC DNA]</scope>
    <source>
        <strain evidence="3">KCTC 22437</strain>
    </source>
</reference>